<dbReference type="AlphaFoldDB" id="A0A445L2Y3"/>
<keyword evidence="2" id="KW-1185">Reference proteome</keyword>
<reference evidence="1 2" key="1">
    <citation type="submission" date="2018-09" db="EMBL/GenBank/DDBJ databases">
        <title>A high-quality reference genome of wild soybean provides a powerful tool to mine soybean genomes.</title>
        <authorList>
            <person name="Xie M."/>
            <person name="Chung C.Y.L."/>
            <person name="Li M.-W."/>
            <person name="Wong F.-L."/>
            <person name="Chan T.-F."/>
            <person name="Lam H.-M."/>
        </authorList>
    </citation>
    <scope>NUCLEOTIDE SEQUENCE [LARGE SCALE GENOMIC DNA]</scope>
    <source>
        <strain evidence="2">cv. W05</strain>
        <tissue evidence="1">Hypocotyl of etiolated seedlings</tissue>
    </source>
</reference>
<dbReference type="SMR" id="A0A445L2Y3"/>
<name>A0A445L2Y3_GLYSO</name>
<evidence type="ECO:0000313" key="2">
    <source>
        <dbReference type="Proteomes" id="UP000289340"/>
    </source>
</evidence>
<dbReference type="Proteomes" id="UP000289340">
    <property type="component" value="Chromosome 4"/>
</dbReference>
<accession>A0A445L2Y3</accession>
<comment type="caution">
    <text evidence="1">The sequence shown here is derived from an EMBL/GenBank/DDBJ whole genome shotgun (WGS) entry which is preliminary data.</text>
</comment>
<sequence>MCTVMHTFQETNTCANMPAKLGGESQGQMEPLAMMRLCLLANALLGVQLMGG</sequence>
<dbReference type="EMBL" id="QZWG01000004">
    <property type="protein sequence ID" value="RZC17519.1"/>
    <property type="molecule type" value="Genomic_DNA"/>
</dbReference>
<gene>
    <name evidence="1" type="ORF">D0Y65_010333</name>
</gene>
<protein>
    <submittedName>
        <fullName evidence="1">Uncharacterized protein</fullName>
    </submittedName>
</protein>
<proteinExistence type="predicted"/>
<evidence type="ECO:0000313" key="1">
    <source>
        <dbReference type="EMBL" id="RZC17519.1"/>
    </source>
</evidence>
<organism evidence="1 2">
    <name type="scientific">Glycine soja</name>
    <name type="common">Wild soybean</name>
    <dbReference type="NCBI Taxonomy" id="3848"/>
    <lineage>
        <taxon>Eukaryota</taxon>
        <taxon>Viridiplantae</taxon>
        <taxon>Streptophyta</taxon>
        <taxon>Embryophyta</taxon>
        <taxon>Tracheophyta</taxon>
        <taxon>Spermatophyta</taxon>
        <taxon>Magnoliopsida</taxon>
        <taxon>eudicotyledons</taxon>
        <taxon>Gunneridae</taxon>
        <taxon>Pentapetalae</taxon>
        <taxon>rosids</taxon>
        <taxon>fabids</taxon>
        <taxon>Fabales</taxon>
        <taxon>Fabaceae</taxon>
        <taxon>Papilionoideae</taxon>
        <taxon>50 kb inversion clade</taxon>
        <taxon>NPAAA clade</taxon>
        <taxon>indigoferoid/millettioid clade</taxon>
        <taxon>Phaseoleae</taxon>
        <taxon>Glycine</taxon>
        <taxon>Glycine subgen. Soja</taxon>
    </lineage>
</organism>